<dbReference type="InterPro" id="IPR027417">
    <property type="entry name" value="P-loop_NTPase"/>
</dbReference>
<evidence type="ECO:0000256" key="4">
    <source>
        <dbReference type="ARBA" id="ARBA00038058"/>
    </source>
</evidence>
<evidence type="ECO:0000256" key="2">
    <source>
        <dbReference type="ARBA" id="ARBA00022801"/>
    </source>
</evidence>
<dbReference type="SMART" id="SM00491">
    <property type="entry name" value="HELICc2"/>
    <property type="match status" value="1"/>
</dbReference>
<dbReference type="Gene3D" id="3.40.50.300">
    <property type="entry name" value="P-loop containing nucleotide triphosphate hydrolases"/>
    <property type="match status" value="2"/>
</dbReference>
<evidence type="ECO:0000259" key="6">
    <source>
        <dbReference type="PROSITE" id="PS51193"/>
    </source>
</evidence>
<evidence type="ECO:0000313" key="8">
    <source>
        <dbReference type="Proteomes" id="UP001141619"/>
    </source>
</evidence>
<evidence type="ECO:0000256" key="1">
    <source>
        <dbReference type="ARBA" id="ARBA00022741"/>
    </source>
</evidence>
<gene>
    <name evidence="7" type="ORF">NYP16_11670</name>
</gene>
<dbReference type="InterPro" id="IPR006555">
    <property type="entry name" value="ATP-dep_Helicase_C"/>
</dbReference>
<dbReference type="PANTHER" id="PTHR11472">
    <property type="entry name" value="DNA REPAIR DEAD HELICASE RAD3/XP-D SUBFAMILY MEMBER"/>
    <property type="match status" value="1"/>
</dbReference>
<keyword evidence="7" id="KW-0347">Helicase</keyword>
<dbReference type="Pfam" id="PF13307">
    <property type="entry name" value="Helicase_C_2"/>
    <property type="match status" value="1"/>
</dbReference>
<evidence type="ECO:0000313" key="7">
    <source>
        <dbReference type="EMBL" id="MDA5194608.1"/>
    </source>
</evidence>
<dbReference type="InterPro" id="IPR014013">
    <property type="entry name" value="Helic_SF1/SF2_ATP-bd_DinG/Rad3"/>
</dbReference>
<keyword evidence="2" id="KW-0378">Hydrolase</keyword>
<dbReference type="GO" id="GO:0003676">
    <property type="term" value="F:nucleic acid binding"/>
    <property type="evidence" value="ECO:0007669"/>
    <property type="project" value="InterPro"/>
</dbReference>
<comment type="similarity">
    <text evidence="4">Belongs to the helicase family. DinG subfamily.</text>
</comment>
<feature type="region of interest" description="Disordered" evidence="5">
    <location>
        <begin position="174"/>
        <end position="193"/>
    </location>
</feature>
<dbReference type="AlphaFoldDB" id="A0A9X3TZF5"/>
<comment type="caution">
    <text evidence="7">The sequence shown here is derived from an EMBL/GenBank/DDBJ whole genome shotgun (WGS) entry which is preliminary data.</text>
</comment>
<reference evidence="7" key="2">
    <citation type="journal article" date="2023" name="Syst. Appl. Microbiol.">
        <title>Govania unica gen. nov., sp. nov., a rare biosphere bacterium that represents a novel family in the class Alphaproteobacteria.</title>
        <authorList>
            <person name="Vandamme P."/>
            <person name="Peeters C."/>
            <person name="Hettiarachchi A."/>
            <person name="Cnockaert M."/>
            <person name="Carlier A."/>
        </authorList>
    </citation>
    <scope>NUCLEOTIDE SEQUENCE</scope>
    <source>
        <strain evidence="7">LMG 31809</strain>
    </source>
</reference>
<dbReference type="GO" id="GO:0016818">
    <property type="term" value="F:hydrolase activity, acting on acid anhydrides, in phosphorus-containing anhydrides"/>
    <property type="evidence" value="ECO:0007669"/>
    <property type="project" value="InterPro"/>
</dbReference>
<name>A0A9X3TZF5_9PROT</name>
<dbReference type="PROSITE" id="PS51193">
    <property type="entry name" value="HELICASE_ATP_BIND_2"/>
    <property type="match status" value="1"/>
</dbReference>
<dbReference type="GO" id="GO:0005524">
    <property type="term" value="F:ATP binding"/>
    <property type="evidence" value="ECO:0007669"/>
    <property type="project" value="UniProtKB-KW"/>
</dbReference>
<sequence length="914" mass="99684">MLPNDVSSRLKALPALSAGPVEVVMRHGDGRHESLSPAALGGVLLRGPVIVCNQAVVARRGRVDNPRFLDVLELFAFVRPAAAILPTVRGLAAALGLPDPGHHLAAEADTVALAAHHLLADLLAPRYPYLAAVDQDAADMMTAGWPWAELVLMTLAARSGARPRARPVWEALPEWEDEAPPPPPGTAPVGAEETARRLGDLVGLGSEDRPEQRAYAQTAAEAFAPPAQVRSPRLVLAEAGTGTGKTLGYVAPASLWAEKNRGTVWLSTYTKNLQRQLDQELEKLYPDPQVRAERTVVRKGRENYLCLLNLEERSRQGALNPVARVLIGLVKRWARFSRDGDMVGGDFPSWLASFYGGGRIGGLTDRRGECIYSACAHYRRCFIERAQRKSKTASLVVANHAVVMIQASTGRGPSEVPRRIVFDEGHHLFDAADSAFSVILSGAEAMELRRWIRGTDGTAGRARGLRSRIGDLLSDDESGEKLLADALKAAQGLPADGWLKRIQEGDPYGPTEHFLFHVHAQVHARAGRVEDGHSLETPTNDPVPGLAEAAAHLSAALEDLGKPLSALAIKLTRMLDAEADVLDSTTRGRIESLAKSISHRVETVNYGWRAMLEGLGGAPHDAFVDWFAVDRAQGREMDIGMHRHWIDPTRPFSETVLEGADGVLITSATLRDHDPDAKDPDADWQSAEVRTGGGHLVLPATRASFQSPFDYKTNTRVFIVTDVNRREIDMIAAAYRTLFLAAGGGALGLFTAIARLRAVYDRIEKPLEMAGIPLYAQHVTPMDTASLVDIFRAEQHSCLLGTDAVRDGVDVPGQALRLLVFDRVPWPRPTILHRVRRDAFGGRHYDDMMTRLKLKQAFGRLIRRADDRGVFVMLESAMPSRLLTAFPEGVPVERIGLAETAQKLRAFLGETARP</sequence>
<evidence type="ECO:0000256" key="5">
    <source>
        <dbReference type="SAM" id="MobiDB-lite"/>
    </source>
</evidence>
<dbReference type="RefSeq" id="WP_274944314.1">
    <property type="nucleotide sequence ID" value="NZ_JANWOI010000004.1"/>
</dbReference>
<dbReference type="GO" id="GO:0006139">
    <property type="term" value="P:nucleobase-containing compound metabolic process"/>
    <property type="evidence" value="ECO:0007669"/>
    <property type="project" value="InterPro"/>
</dbReference>
<keyword evidence="8" id="KW-1185">Reference proteome</keyword>
<dbReference type="SUPFAM" id="SSF52540">
    <property type="entry name" value="P-loop containing nucleoside triphosphate hydrolases"/>
    <property type="match status" value="1"/>
</dbReference>
<feature type="domain" description="Helicase ATP-binding" evidence="6">
    <location>
        <begin position="198"/>
        <end position="485"/>
    </location>
</feature>
<accession>A0A9X3TZF5</accession>
<organism evidence="7 8">
    <name type="scientific">Govanella unica</name>
    <dbReference type="NCBI Taxonomy" id="2975056"/>
    <lineage>
        <taxon>Bacteria</taxon>
        <taxon>Pseudomonadati</taxon>
        <taxon>Pseudomonadota</taxon>
        <taxon>Alphaproteobacteria</taxon>
        <taxon>Emcibacterales</taxon>
        <taxon>Govanellaceae</taxon>
        <taxon>Govanella</taxon>
    </lineage>
</organism>
<protein>
    <submittedName>
        <fullName evidence="7">ATP-dependent DNA helicase</fullName>
    </submittedName>
</protein>
<dbReference type="Proteomes" id="UP001141619">
    <property type="component" value="Unassembled WGS sequence"/>
</dbReference>
<proteinExistence type="inferred from homology"/>
<dbReference type="EMBL" id="JANWOI010000004">
    <property type="protein sequence ID" value="MDA5194608.1"/>
    <property type="molecule type" value="Genomic_DNA"/>
</dbReference>
<reference evidence="7" key="1">
    <citation type="submission" date="2022-08" db="EMBL/GenBank/DDBJ databases">
        <authorList>
            <person name="Vandamme P."/>
            <person name="Hettiarachchi A."/>
            <person name="Peeters C."/>
            <person name="Cnockaert M."/>
            <person name="Carlier A."/>
        </authorList>
    </citation>
    <scope>NUCLEOTIDE SEQUENCE</scope>
    <source>
        <strain evidence="7">LMG 31809</strain>
    </source>
</reference>
<dbReference type="InterPro" id="IPR045028">
    <property type="entry name" value="DinG/Rad3-like"/>
</dbReference>
<evidence type="ECO:0000256" key="3">
    <source>
        <dbReference type="ARBA" id="ARBA00022840"/>
    </source>
</evidence>
<dbReference type="GO" id="GO:0003678">
    <property type="term" value="F:DNA helicase activity"/>
    <property type="evidence" value="ECO:0007669"/>
    <property type="project" value="TreeGrafter"/>
</dbReference>
<keyword evidence="1" id="KW-0547">Nucleotide-binding</keyword>
<keyword evidence="3" id="KW-0067">ATP-binding</keyword>
<dbReference type="PANTHER" id="PTHR11472:SF34">
    <property type="entry name" value="REGULATOR OF TELOMERE ELONGATION HELICASE 1"/>
    <property type="match status" value="1"/>
</dbReference>